<comment type="catalytic activity">
    <reaction evidence="14">
        <text>adenosine(37) in tRNA + 2 reduced [2Fe-2S]-[ferredoxin] + 2 S-adenosyl-L-methionine = 2-methyladenosine(37) in tRNA + 5'-deoxyadenosine + L-methionine + 2 oxidized [2Fe-2S]-[ferredoxin] + S-adenosyl-L-homocysteine</text>
        <dbReference type="Rhea" id="RHEA:43332"/>
        <dbReference type="Rhea" id="RHEA-COMP:10000"/>
        <dbReference type="Rhea" id="RHEA-COMP:10001"/>
        <dbReference type="Rhea" id="RHEA-COMP:10162"/>
        <dbReference type="Rhea" id="RHEA-COMP:10485"/>
        <dbReference type="ChEBI" id="CHEBI:17319"/>
        <dbReference type="ChEBI" id="CHEBI:33737"/>
        <dbReference type="ChEBI" id="CHEBI:33738"/>
        <dbReference type="ChEBI" id="CHEBI:57844"/>
        <dbReference type="ChEBI" id="CHEBI:57856"/>
        <dbReference type="ChEBI" id="CHEBI:59789"/>
        <dbReference type="ChEBI" id="CHEBI:74411"/>
        <dbReference type="ChEBI" id="CHEBI:74497"/>
        <dbReference type="EC" id="2.1.1.192"/>
    </reaction>
</comment>
<evidence type="ECO:0000256" key="9">
    <source>
        <dbReference type="ARBA" id="ARBA00022694"/>
    </source>
</evidence>
<dbReference type="PANTHER" id="PTHR30544:SF5">
    <property type="entry name" value="RADICAL SAM CORE DOMAIN-CONTAINING PROTEIN"/>
    <property type="match status" value="1"/>
</dbReference>
<evidence type="ECO:0000256" key="13">
    <source>
        <dbReference type="ARBA" id="ARBA00023157"/>
    </source>
</evidence>
<dbReference type="PANTHER" id="PTHR30544">
    <property type="entry name" value="23S RRNA METHYLTRANSFERASE"/>
    <property type="match status" value="1"/>
</dbReference>
<feature type="binding site" evidence="14">
    <location>
        <position position="126"/>
    </location>
    <ligand>
        <name>[4Fe-4S] cluster</name>
        <dbReference type="ChEBI" id="CHEBI:49883"/>
        <note>4Fe-4S-S-AdoMet</note>
    </ligand>
</feature>
<evidence type="ECO:0000256" key="12">
    <source>
        <dbReference type="ARBA" id="ARBA00023014"/>
    </source>
</evidence>
<dbReference type="HAMAP" id="MF_01849">
    <property type="entry name" value="RNA_methyltr_RlmN"/>
    <property type="match status" value="1"/>
</dbReference>
<evidence type="ECO:0000256" key="8">
    <source>
        <dbReference type="ARBA" id="ARBA00022691"/>
    </source>
</evidence>
<dbReference type="RefSeq" id="WP_158364394.1">
    <property type="nucleotide sequence ID" value="NZ_CP034900.1"/>
</dbReference>
<evidence type="ECO:0000256" key="1">
    <source>
        <dbReference type="ARBA" id="ARBA00004496"/>
    </source>
</evidence>
<evidence type="ECO:0000313" key="16">
    <source>
        <dbReference type="EMBL" id="QCI15961.1"/>
    </source>
</evidence>
<evidence type="ECO:0000259" key="15">
    <source>
        <dbReference type="PROSITE" id="PS51918"/>
    </source>
</evidence>
<dbReference type="InterPro" id="IPR013785">
    <property type="entry name" value="Aldolase_TIM"/>
</dbReference>
<keyword evidence="6 14" id="KW-0489">Methyltransferase</keyword>
<comment type="miscellaneous">
    <text evidence="14">Reaction proceeds by a ping-pong mechanism involving intermediate methylation of a conserved cysteine residue.</text>
</comment>
<keyword evidence="10 14" id="KW-0479">Metal-binding</keyword>
<keyword evidence="12 14" id="KW-0411">Iron-sulfur</keyword>
<comment type="subcellular location">
    <subcellularLocation>
        <location evidence="1 14">Cytoplasm</location>
    </subcellularLocation>
</comment>
<dbReference type="FunFam" id="3.20.20.70:FF:000008">
    <property type="entry name" value="Dual-specificity RNA methyltransferase RlmN"/>
    <property type="match status" value="1"/>
</dbReference>
<feature type="binding site" evidence="14">
    <location>
        <begin position="229"/>
        <end position="231"/>
    </location>
    <ligand>
        <name>S-adenosyl-L-methionine</name>
        <dbReference type="ChEBI" id="CHEBI:59789"/>
    </ligand>
</feature>
<dbReference type="CDD" id="cd01335">
    <property type="entry name" value="Radical_SAM"/>
    <property type="match status" value="1"/>
</dbReference>
<comment type="cofactor">
    <cofactor evidence="14">
        <name>[4Fe-4S] cluster</name>
        <dbReference type="ChEBI" id="CHEBI:49883"/>
    </cofactor>
    <text evidence="14">Binds 1 [4Fe-4S] cluster. The cluster is coordinated with 3 cysteines and an exchangeable S-adenosyl-L-methionine.</text>
</comment>
<dbReference type="InterPro" id="IPR027492">
    <property type="entry name" value="RNA_MTrfase_RlmN"/>
</dbReference>
<evidence type="ECO:0000256" key="5">
    <source>
        <dbReference type="ARBA" id="ARBA00022552"/>
    </source>
</evidence>
<feature type="active site" description="Proton acceptor" evidence="14">
    <location>
        <position position="102"/>
    </location>
</feature>
<protein>
    <recommendedName>
        <fullName evidence="14">Dual-specificity RNA methyltransferase RlmN</fullName>
        <ecNumber evidence="14">2.1.1.192</ecNumber>
    </recommendedName>
    <alternativeName>
        <fullName evidence="14">23S rRNA (adenine(2503)-C(2))-methyltransferase</fullName>
    </alternativeName>
    <alternativeName>
        <fullName evidence="14">23S rRNA m2A2503 methyltransferase</fullName>
    </alternativeName>
    <alternativeName>
        <fullName evidence="14">Ribosomal RNA large subunit methyltransferase N</fullName>
    </alternativeName>
    <alternativeName>
        <fullName evidence="14">tRNA (adenine(37)-C(2))-methyltransferase</fullName>
    </alternativeName>
    <alternativeName>
        <fullName evidence="14">tRNA m2A37 methyltransferase</fullName>
    </alternativeName>
</protein>
<dbReference type="GO" id="GO:0070040">
    <property type="term" value="F:rRNA (adenine(2503)-C2-)-methyltransferase activity"/>
    <property type="evidence" value="ECO:0007669"/>
    <property type="project" value="UniProtKB-UniRule"/>
</dbReference>
<evidence type="ECO:0000256" key="14">
    <source>
        <dbReference type="HAMAP-Rule" id="MF_01849"/>
    </source>
</evidence>
<dbReference type="SUPFAM" id="SSF102114">
    <property type="entry name" value="Radical SAM enzymes"/>
    <property type="match status" value="1"/>
</dbReference>
<organism evidence="16 17">
    <name type="scientific">Buchnera aphidicola</name>
    <name type="common">Artemisaphis artemisicola</name>
    <dbReference type="NCBI Taxonomy" id="1241836"/>
    <lineage>
        <taxon>Bacteria</taxon>
        <taxon>Pseudomonadati</taxon>
        <taxon>Pseudomonadota</taxon>
        <taxon>Gammaproteobacteria</taxon>
        <taxon>Enterobacterales</taxon>
        <taxon>Erwiniaceae</taxon>
        <taxon>Buchnera</taxon>
    </lineage>
</organism>
<dbReference type="GO" id="GO:0030488">
    <property type="term" value="P:tRNA methylation"/>
    <property type="evidence" value="ECO:0007669"/>
    <property type="project" value="UniProtKB-UniRule"/>
</dbReference>
<name>A0A4D6XPU6_9GAMM</name>
<dbReference type="SFLD" id="SFLDS00029">
    <property type="entry name" value="Radical_SAM"/>
    <property type="match status" value="1"/>
</dbReference>
<dbReference type="InterPro" id="IPR040072">
    <property type="entry name" value="Methyltransferase_A"/>
</dbReference>
<dbReference type="Pfam" id="PF04055">
    <property type="entry name" value="Radical_SAM"/>
    <property type="match status" value="1"/>
</dbReference>
<dbReference type="SFLD" id="SFLDG01062">
    <property type="entry name" value="methyltransferase_(Class_A)"/>
    <property type="match status" value="1"/>
</dbReference>
<evidence type="ECO:0000256" key="10">
    <source>
        <dbReference type="ARBA" id="ARBA00022723"/>
    </source>
</evidence>
<keyword evidence="8 14" id="KW-0949">S-adenosyl-L-methionine</keyword>
<dbReference type="AlphaFoldDB" id="A0A4D6XPU6"/>
<dbReference type="SFLD" id="SFLDF00275">
    <property type="entry name" value="adenosine_C2_methyltransferase"/>
    <property type="match status" value="1"/>
</dbReference>
<accession>A0A4D6XPU6</accession>
<keyword evidence="13 14" id="KW-1015">Disulfide bond</keyword>
<feature type="binding site" evidence="14">
    <location>
        <begin position="174"/>
        <end position="175"/>
    </location>
    <ligand>
        <name>S-adenosyl-L-methionine</name>
        <dbReference type="ChEBI" id="CHEBI:59789"/>
    </ligand>
</feature>
<dbReference type="InterPro" id="IPR007197">
    <property type="entry name" value="rSAM"/>
</dbReference>
<feature type="binding site" evidence="14">
    <location>
        <position position="308"/>
    </location>
    <ligand>
        <name>S-adenosyl-L-methionine</name>
        <dbReference type="ChEBI" id="CHEBI:59789"/>
    </ligand>
</feature>
<sequence>MKNNINILNISKSRINLLNLNRQDLRCFLLSLGAKNFSAEQIMNWIYNYYCQDFNKMLNISLKIRNKLNDISYIFAPKFIEERISCDGTIKWLTSIDDQKIETVYIPENKRSTLCISSQIGCSLKCSFCATGKKGFSRNLTVSEIISQIWQANQVLKQKNLNRCITNIVFMGMGEPLLNINNVISALKIILDKHGFGLSKRHVTLSTSGIVPALNKLRHSMIDVCLAISLHAPNDYIRNLIMPVNKKYNIASILDSSLQYLKFSYANRGKITIEYVMLDRINDSNQNAEQLAILLNKMPSKINLIPWNSFFNSSFRSSNMNRINIFANILRKKGFITVIRKNRGRDINAACGQLTGNIINRI</sequence>
<evidence type="ECO:0000256" key="2">
    <source>
        <dbReference type="ARBA" id="ARBA00007544"/>
    </source>
</evidence>
<evidence type="ECO:0000256" key="11">
    <source>
        <dbReference type="ARBA" id="ARBA00023004"/>
    </source>
</evidence>
<reference evidence="16 17" key="2">
    <citation type="submission" date="2019-05" db="EMBL/GenBank/DDBJ databases">
        <title>Genome evolution of the obligate endosymbiont Buchnera aphidicola.</title>
        <authorList>
            <person name="Moran N.A."/>
        </authorList>
    </citation>
    <scope>NUCLEOTIDE SEQUENCE [LARGE SCALE GENOMIC DNA]</scope>
    <source>
        <strain evidence="16 17">Aar</strain>
    </source>
</reference>
<dbReference type="Pfam" id="PF21016">
    <property type="entry name" value="RlmN_N"/>
    <property type="match status" value="1"/>
</dbReference>
<evidence type="ECO:0000256" key="4">
    <source>
        <dbReference type="ARBA" id="ARBA00022490"/>
    </source>
</evidence>
<dbReference type="GO" id="GO:0002935">
    <property type="term" value="F:tRNA (adenine(37)-C2)-methyltransferase activity"/>
    <property type="evidence" value="ECO:0007669"/>
    <property type="project" value="UniProtKB-UniRule"/>
</dbReference>
<dbReference type="Gene3D" id="3.20.20.70">
    <property type="entry name" value="Aldolase class I"/>
    <property type="match status" value="1"/>
</dbReference>
<dbReference type="GO" id="GO:0070475">
    <property type="term" value="P:rRNA base methylation"/>
    <property type="evidence" value="ECO:0007669"/>
    <property type="project" value="UniProtKB-UniRule"/>
</dbReference>
<dbReference type="NCBIfam" id="TIGR00048">
    <property type="entry name" value="rRNA_mod_RlmN"/>
    <property type="match status" value="1"/>
</dbReference>
<keyword evidence="5 14" id="KW-0698">rRNA processing</keyword>
<dbReference type="InterPro" id="IPR004383">
    <property type="entry name" value="rRNA_lsu_MTrfase_RlmN/Cfr"/>
</dbReference>
<dbReference type="InterPro" id="IPR048641">
    <property type="entry name" value="RlmN_N"/>
</dbReference>
<dbReference type="OrthoDB" id="9793973at2"/>
<dbReference type="InterPro" id="IPR058240">
    <property type="entry name" value="rSAM_sf"/>
</dbReference>
<dbReference type="Proteomes" id="UP000298654">
    <property type="component" value="Chromosome"/>
</dbReference>
<comment type="catalytic activity">
    <reaction evidence="14">
        <text>adenosine(2503) in 23S rRNA + 2 reduced [2Fe-2S]-[ferredoxin] + 2 S-adenosyl-L-methionine = 2-methyladenosine(2503) in 23S rRNA + 5'-deoxyadenosine + L-methionine + 2 oxidized [2Fe-2S]-[ferredoxin] + S-adenosyl-L-homocysteine</text>
        <dbReference type="Rhea" id="RHEA:42916"/>
        <dbReference type="Rhea" id="RHEA-COMP:10000"/>
        <dbReference type="Rhea" id="RHEA-COMP:10001"/>
        <dbReference type="Rhea" id="RHEA-COMP:10152"/>
        <dbReference type="Rhea" id="RHEA-COMP:10282"/>
        <dbReference type="ChEBI" id="CHEBI:17319"/>
        <dbReference type="ChEBI" id="CHEBI:33737"/>
        <dbReference type="ChEBI" id="CHEBI:33738"/>
        <dbReference type="ChEBI" id="CHEBI:57844"/>
        <dbReference type="ChEBI" id="CHEBI:57856"/>
        <dbReference type="ChEBI" id="CHEBI:59789"/>
        <dbReference type="ChEBI" id="CHEBI:74411"/>
        <dbReference type="ChEBI" id="CHEBI:74497"/>
        <dbReference type="EC" id="2.1.1.192"/>
    </reaction>
</comment>
<dbReference type="PIRSF" id="PIRSF006004">
    <property type="entry name" value="CHP00048"/>
    <property type="match status" value="1"/>
</dbReference>
<keyword evidence="11 14" id="KW-0408">Iron</keyword>
<keyword evidence="9 14" id="KW-0819">tRNA processing</keyword>
<comment type="similarity">
    <text evidence="2 14">Belongs to the radical SAM superfamily. RlmN family.</text>
</comment>
<dbReference type="EMBL" id="CP034900">
    <property type="protein sequence ID" value="QCI15961.1"/>
    <property type="molecule type" value="Genomic_DNA"/>
</dbReference>
<comment type="function">
    <text evidence="14">Specifically methylates position 2 of adenine 2503 in 23S rRNA and position 2 of adenine 37 in tRNAs. m2A2503 modification seems to play a crucial role in the proofreading step occurring at the peptidyl transferase center and thus would serve to optimize ribosomal fidelity.</text>
</comment>
<dbReference type="GO" id="GO:0019843">
    <property type="term" value="F:rRNA binding"/>
    <property type="evidence" value="ECO:0007669"/>
    <property type="project" value="UniProtKB-UniRule"/>
</dbReference>
<dbReference type="GO" id="GO:0046872">
    <property type="term" value="F:metal ion binding"/>
    <property type="evidence" value="ECO:0007669"/>
    <property type="project" value="UniProtKB-KW"/>
</dbReference>
<dbReference type="PROSITE" id="PS51918">
    <property type="entry name" value="RADICAL_SAM"/>
    <property type="match status" value="1"/>
</dbReference>
<dbReference type="Gene3D" id="1.10.150.530">
    <property type="match status" value="1"/>
</dbReference>
<keyword evidence="4 14" id="KW-0963">Cytoplasm</keyword>
<feature type="binding site" evidence="14">
    <location>
        <position position="122"/>
    </location>
    <ligand>
        <name>[4Fe-4S] cluster</name>
        <dbReference type="ChEBI" id="CHEBI:49883"/>
        <note>4Fe-4S-S-AdoMet</note>
    </ligand>
</feature>
<evidence type="ECO:0000256" key="3">
    <source>
        <dbReference type="ARBA" id="ARBA00022485"/>
    </source>
</evidence>
<evidence type="ECO:0000256" key="7">
    <source>
        <dbReference type="ARBA" id="ARBA00022679"/>
    </source>
</evidence>
<feature type="binding site" evidence="14">
    <location>
        <position position="129"/>
    </location>
    <ligand>
        <name>[4Fe-4S] cluster</name>
        <dbReference type="ChEBI" id="CHEBI:49883"/>
        <note>4Fe-4S-S-AdoMet</note>
    </ligand>
</feature>
<feature type="active site" description="S-methylcysteine intermediate" evidence="14">
    <location>
        <position position="351"/>
    </location>
</feature>
<dbReference type="GO" id="GO:0000049">
    <property type="term" value="F:tRNA binding"/>
    <property type="evidence" value="ECO:0007669"/>
    <property type="project" value="UniProtKB-UniRule"/>
</dbReference>
<feature type="domain" description="Radical SAM core" evidence="15">
    <location>
        <begin position="108"/>
        <end position="345"/>
    </location>
</feature>
<keyword evidence="7 14" id="KW-0808">Transferase</keyword>
<feature type="binding site" evidence="14">
    <location>
        <position position="206"/>
    </location>
    <ligand>
        <name>S-adenosyl-L-methionine</name>
        <dbReference type="ChEBI" id="CHEBI:59789"/>
    </ligand>
</feature>
<evidence type="ECO:0000256" key="6">
    <source>
        <dbReference type="ARBA" id="ARBA00022603"/>
    </source>
</evidence>
<evidence type="ECO:0000313" key="17">
    <source>
        <dbReference type="Proteomes" id="UP000298654"/>
    </source>
</evidence>
<dbReference type="EC" id="2.1.1.192" evidence="14"/>
<keyword evidence="3 14" id="KW-0004">4Fe-4S</keyword>
<comment type="caution">
    <text evidence="14">Lacks conserved residue(s) required for the propagation of feature annotation.</text>
</comment>
<reference evidence="16 17" key="1">
    <citation type="submission" date="2018-12" db="EMBL/GenBank/DDBJ databases">
        <authorList>
            <person name="Chong R.A."/>
        </authorList>
    </citation>
    <scope>NUCLEOTIDE SEQUENCE [LARGE SCALE GENOMIC DNA]</scope>
    <source>
        <strain evidence="16 17">Aar</strain>
    </source>
</reference>
<dbReference type="GO" id="GO:0005737">
    <property type="term" value="C:cytoplasm"/>
    <property type="evidence" value="ECO:0007669"/>
    <property type="project" value="UniProtKB-SubCell"/>
</dbReference>
<dbReference type="GO" id="GO:0051539">
    <property type="term" value="F:4 iron, 4 sulfur cluster binding"/>
    <property type="evidence" value="ECO:0007669"/>
    <property type="project" value="UniProtKB-UniRule"/>
</dbReference>
<proteinExistence type="inferred from homology"/>
<gene>
    <name evidence="14 16" type="primary">rlmN</name>
    <name evidence="16" type="ORF">D9V59_01430</name>
</gene>